<dbReference type="SMART" id="SM00320">
    <property type="entry name" value="WD40"/>
    <property type="match status" value="6"/>
</dbReference>
<dbReference type="Gene3D" id="2.130.10.10">
    <property type="entry name" value="YVTN repeat-like/Quinoprotein amine dehydrogenase"/>
    <property type="match status" value="3"/>
</dbReference>
<feature type="compositionally biased region" description="Polar residues" evidence="4">
    <location>
        <begin position="60"/>
        <end position="72"/>
    </location>
</feature>
<dbReference type="PROSITE" id="PS50082">
    <property type="entry name" value="WD_REPEATS_2"/>
    <property type="match status" value="4"/>
</dbReference>
<dbReference type="RefSeq" id="WP_145050465.1">
    <property type="nucleotide sequence ID" value="NZ_CP036433.1"/>
</dbReference>
<keyword evidence="1 3" id="KW-0853">WD repeat</keyword>
<dbReference type="PRINTS" id="PR00320">
    <property type="entry name" value="GPROTEINBRPT"/>
</dbReference>
<feature type="region of interest" description="Disordered" evidence="4">
    <location>
        <begin position="48"/>
        <end position="123"/>
    </location>
</feature>
<evidence type="ECO:0000313" key="6">
    <source>
        <dbReference type="EMBL" id="QDU93557.1"/>
    </source>
</evidence>
<dbReference type="InterPro" id="IPR015943">
    <property type="entry name" value="WD40/YVTN_repeat-like_dom_sf"/>
</dbReference>
<sequence>MNSRPSRPSRSRNPLHEVLKIVIGGTVGVVLALIVLRAMGIPIFGGSAGSAPDTPIPTVAKTQPQPRVSSRANRPPLSMPAAGSDGAASFEMPPLQNSEETPGDPSDGRTELGKISIKNRPPISGHTGSIIALAVSPNNQMLVTGSEDKNMAAWQIATAALSDRVDCVARSFAFSPSGQFLAAAVDQQIDLWVLEKEIKHPLEGHQGTVRAVAFSPTGDALVSCSDDSTLRFWDPAALRETGAVKLDSKPLTVAWSPAGDAIAVGCEDHRVRIFSPSGRSGVMLTGCSGRVLALAFGGTGRLAAADSDGQIVIWDLMRPEQPAVQFQAHKGSANALAWQPGTDLLASAGDDQIALWSGRSGKKLANIGGHKRPVRALAFAPSGEFFVSAGDDHLAVVWDVTLEP</sequence>
<organism evidence="6 7">
    <name type="scientific">Lignipirellula cremea</name>
    <dbReference type="NCBI Taxonomy" id="2528010"/>
    <lineage>
        <taxon>Bacteria</taxon>
        <taxon>Pseudomonadati</taxon>
        <taxon>Planctomycetota</taxon>
        <taxon>Planctomycetia</taxon>
        <taxon>Pirellulales</taxon>
        <taxon>Pirellulaceae</taxon>
        <taxon>Lignipirellula</taxon>
    </lineage>
</organism>
<evidence type="ECO:0000256" key="3">
    <source>
        <dbReference type="PROSITE-ProRule" id="PRU00221"/>
    </source>
</evidence>
<feature type="transmembrane region" description="Helical" evidence="5">
    <location>
        <begin position="21"/>
        <end position="44"/>
    </location>
</feature>
<reference evidence="6 7" key="1">
    <citation type="submission" date="2019-02" db="EMBL/GenBank/DDBJ databases">
        <title>Deep-cultivation of Planctomycetes and their phenomic and genomic characterization uncovers novel biology.</title>
        <authorList>
            <person name="Wiegand S."/>
            <person name="Jogler M."/>
            <person name="Boedeker C."/>
            <person name="Pinto D."/>
            <person name="Vollmers J."/>
            <person name="Rivas-Marin E."/>
            <person name="Kohn T."/>
            <person name="Peeters S.H."/>
            <person name="Heuer A."/>
            <person name="Rast P."/>
            <person name="Oberbeckmann S."/>
            <person name="Bunk B."/>
            <person name="Jeske O."/>
            <person name="Meyerdierks A."/>
            <person name="Storesund J.E."/>
            <person name="Kallscheuer N."/>
            <person name="Luecker S."/>
            <person name="Lage O.M."/>
            <person name="Pohl T."/>
            <person name="Merkel B.J."/>
            <person name="Hornburger P."/>
            <person name="Mueller R.-W."/>
            <person name="Bruemmer F."/>
            <person name="Labrenz M."/>
            <person name="Spormann A.M."/>
            <person name="Op den Camp H."/>
            <person name="Overmann J."/>
            <person name="Amann R."/>
            <person name="Jetten M.S.M."/>
            <person name="Mascher T."/>
            <person name="Medema M.H."/>
            <person name="Devos D.P."/>
            <person name="Kaster A.-K."/>
            <person name="Ovreas L."/>
            <person name="Rohde M."/>
            <person name="Galperin M.Y."/>
            <person name="Jogler C."/>
        </authorList>
    </citation>
    <scope>NUCLEOTIDE SEQUENCE [LARGE SCALE GENOMIC DNA]</scope>
    <source>
        <strain evidence="6 7">Pla85_3_4</strain>
    </source>
</reference>
<evidence type="ECO:0000256" key="5">
    <source>
        <dbReference type="SAM" id="Phobius"/>
    </source>
</evidence>
<dbReference type="SUPFAM" id="SSF50978">
    <property type="entry name" value="WD40 repeat-like"/>
    <property type="match status" value="1"/>
</dbReference>
<dbReference type="PANTHER" id="PTHR19848:SF8">
    <property type="entry name" value="F-BOX AND WD REPEAT DOMAIN CONTAINING 7"/>
    <property type="match status" value="1"/>
</dbReference>
<evidence type="ECO:0000256" key="4">
    <source>
        <dbReference type="SAM" id="MobiDB-lite"/>
    </source>
</evidence>
<keyword evidence="2" id="KW-0677">Repeat</keyword>
<feature type="repeat" description="WD" evidence="3">
    <location>
        <begin position="123"/>
        <end position="164"/>
    </location>
</feature>
<name>A0A518DNZ2_9BACT</name>
<evidence type="ECO:0000313" key="7">
    <source>
        <dbReference type="Proteomes" id="UP000317648"/>
    </source>
</evidence>
<dbReference type="InterPro" id="IPR020472">
    <property type="entry name" value="WD40_PAC1"/>
</dbReference>
<dbReference type="InterPro" id="IPR019775">
    <property type="entry name" value="WD40_repeat_CS"/>
</dbReference>
<feature type="repeat" description="WD" evidence="3">
    <location>
        <begin position="367"/>
        <end position="404"/>
    </location>
</feature>
<evidence type="ECO:0000256" key="1">
    <source>
        <dbReference type="ARBA" id="ARBA00022574"/>
    </source>
</evidence>
<dbReference type="Proteomes" id="UP000317648">
    <property type="component" value="Chromosome"/>
</dbReference>
<dbReference type="PROSITE" id="PS00678">
    <property type="entry name" value="WD_REPEATS_1"/>
    <property type="match status" value="1"/>
</dbReference>
<dbReference type="PANTHER" id="PTHR19848">
    <property type="entry name" value="WD40 REPEAT PROTEIN"/>
    <property type="match status" value="1"/>
</dbReference>
<keyword evidence="5" id="KW-0472">Membrane</keyword>
<dbReference type="CDD" id="cd00200">
    <property type="entry name" value="WD40"/>
    <property type="match status" value="1"/>
</dbReference>
<feature type="repeat" description="WD" evidence="3">
    <location>
        <begin position="202"/>
        <end position="234"/>
    </location>
</feature>
<proteinExistence type="predicted"/>
<dbReference type="AlphaFoldDB" id="A0A518DNZ2"/>
<dbReference type="Pfam" id="PF00400">
    <property type="entry name" value="WD40"/>
    <property type="match status" value="6"/>
</dbReference>
<evidence type="ECO:0000256" key="2">
    <source>
        <dbReference type="ARBA" id="ARBA00022737"/>
    </source>
</evidence>
<dbReference type="EMBL" id="CP036433">
    <property type="protein sequence ID" value="QDU93557.1"/>
    <property type="molecule type" value="Genomic_DNA"/>
</dbReference>
<dbReference type="PROSITE" id="PS50294">
    <property type="entry name" value="WD_REPEATS_REGION"/>
    <property type="match status" value="3"/>
</dbReference>
<keyword evidence="7" id="KW-1185">Reference proteome</keyword>
<dbReference type="InterPro" id="IPR001680">
    <property type="entry name" value="WD40_rpt"/>
</dbReference>
<feature type="repeat" description="WD" evidence="3">
    <location>
        <begin position="326"/>
        <end position="366"/>
    </location>
</feature>
<dbReference type="OrthoDB" id="277950at2"/>
<keyword evidence="5" id="KW-1133">Transmembrane helix</keyword>
<accession>A0A518DNZ2</accession>
<keyword evidence="5" id="KW-0812">Transmembrane</keyword>
<dbReference type="KEGG" id="lcre:Pla8534_13370"/>
<dbReference type="InterPro" id="IPR036322">
    <property type="entry name" value="WD40_repeat_dom_sf"/>
</dbReference>
<gene>
    <name evidence="6" type="ORF">Pla8534_13370</name>
</gene>
<protein>
    <submittedName>
        <fullName evidence="6">WD domain, G-beta repeat</fullName>
    </submittedName>
</protein>